<keyword evidence="6 9" id="KW-0443">Lipid metabolism</keyword>
<dbReference type="EC" id="4.2.1.59" evidence="9"/>
<evidence type="ECO:0000256" key="3">
    <source>
        <dbReference type="ARBA" id="ARBA00022490"/>
    </source>
</evidence>
<name>A0ABQ5U506_9PROT</name>
<gene>
    <name evidence="9 10" type="primary">fabZ</name>
    <name evidence="10" type="ORF">GCM10007924_24280</name>
</gene>
<keyword evidence="7 9" id="KW-0456">Lyase</keyword>
<proteinExistence type="inferred from homology"/>
<comment type="similarity">
    <text evidence="2 9">Belongs to the thioester dehydratase family. FabZ subfamily.</text>
</comment>
<evidence type="ECO:0000256" key="7">
    <source>
        <dbReference type="ARBA" id="ARBA00023239"/>
    </source>
</evidence>
<reference evidence="10" key="2">
    <citation type="submission" date="2023-01" db="EMBL/GenBank/DDBJ databases">
        <title>Draft genome sequence of Sneathiella chinensis strain NBRC 103408.</title>
        <authorList>
            <person name="Sun Q."/>
            <person name="Mori K."/>
        </authorList>
    </citation>
    <scope>NUCLEOTIDE SEQUENCE</scope>
    <source>
        <strain evidence="10">NBRC 103408</strain>
    </source>
</reference>
<dbReference type="PANTHER" id="PTHR30272">
    <property type="entry name" value="3-HYDROXYACYL-[ACYL-CARRIER-PROTEIN] DEHYDRATASE"/>
    <property type="match status" value="1"/>
</dbReference>
<evidence type="ECO:0000256" key="1">
    <source>
        <dbReference type="ARBA" id="ARBA00004496"/>
    </source>
</evidence>
<evidence type="ECO:0000256" key="5">
    <source>
        <dbReference type="ARBA" id="ARBA00022556"/>
    </source>
</evidence>
<dbReference type="NCBIfam" id="TIGR01750">
    <property type="entry name" value="fabZ"/>
    <property type="match status" value="1"/>
</dbReference>
<feature type="active site" evidence="9">
    <location>
        <position position="59"/>
    </location>
</feature>
<comment type="function">
    <text evidence="8 9">Involved in unsaturated fatty acids biosynthesis. Catalyzes the dehydration of short chain beta-hydroxyacyl-ACPs and long chain saturated and unsaturated beta-hydroxyacyl-ACPs.</text>
</comment>
<keyword evidence="4 9" id="KW-0444">Lipid biosynthesis</keyword>
<sequence>MTEQTENGTIAPVEIMEILKMLPHRYPFLLVDRVEDIILDTSAVGIKNVTMNEPQFTGHFPENPIMPGVMIVEAMAQTACVLVLKTLGEEDSGKSVLFMSIDKTRFRSPVRPGDVMRMKVTKLQNRRAVWKFSGVVEVNGKKVAEAEFSAMITD</sequence>
<keyword evidence="11" id="KW-1185">Reference proteome</keyword>
<dbReference type="InterPro" id="IPR029069">
    <property type="entry name" value="HotDog_dom_sf"/>
</dbReference>
<accession>A0ABQ5U506</accession>
<evidence type="ECO:0000256" key="8">
    <source>
        <dbReference type="ARBA" id="ARBA00025049"/>
    </source>
</evidence>
<evidence type="ECO:0000256" key="2">
    <source>
        <dbReference type="ARBA" id="ARBA00009174"/>
    </source>
</evidence>
<comment type="caution">
    <text evidence="10">The sequence shown here is derived from an EMBL/GenBank/DDBJ whole genome shotgun (WGS) entry which is preliminary data.</text>
</comment>
<evidence type="ECO:0000256" key="6">
    <source>
        <dbReference type="ARBA" id="ARBA00023098"/>
    </source>
</evidence>
<reference evidence="10" key="1">
    <citation type="journal article" date="2014" name="Int. J. Syst. Evol. Microbiol.">
        <title>Complete genome of a new Firmicutes species belonging to the dominant human colonic microbiota ('Ruminococcus bicirculans') reveals two chromosomes and a selective capacity to utilize plant glucans.</title>
        <authorList>
            <consortium name="NISC Comparative Sequencing Program"/>
            <person name="Wegmann U."/>
            <person name="Louis P."/>
            <person name="Goesmann A."/>
            <person name="Henrissat B."/>
            <person name="Duncan S.H."/>
            <person name="Flint H.J."/>
        </authorList>
    </citation>
    <scope>NUCLEOTIDE SEQUENCE</scope>
    <source>
        <strain evidence="10">NBRC 103408</strain>
    </source>
</reference>
<dbReference type="CDD" id="cd01288">
    <property type="entry name" value="FabZ"/>
    <property type="match status" value="1"/>
</dbReference>
<dbReference type="PANTHER" id="PTHR30272:SF1">
    <property type="entry name" value="3-HYDROXYACYL-[ACYL-CARRIER-PROTEIN] DEHYDRATASE"/>
    <property type="match status" value="1"/>
</dbReference>
<dbReference type="Proteomes" id="UP001161409">
    <property type="component" value="Unassembled WGS sequence"/>
</dbReference>
<dbReference type="SUPFAM" id="SSF54637">
    <property type="entry name" value="Thioesterase/thiol ester dehydrase-isomerase"/>
    <property type="match status" value="1"/>
</dbReference>
<organism evidence="10 11">
    <name type="scientific">Sneathiella chinensis</name>
    <dbReference type="NCBI Taxonomy" id="349750"/>
    <lineage>
        <taxon>Bacteria</taxon>
        <taxon>Pseudomonadati</taxon>
        <taxon>Pseudomonadota</taxon>
        <taxon>Alphaproteobacteria</taxon>
        <taxon>Sneathiellales</taxon>
        <taxon>Sneathiellaceae</taxon>
        <taxon>Sneathiella</taxon>
    </lineage>
</organism>
<comment type="catalytic activity">
    <reaction evidence="9">
        <text>a (3R)-hydroxyacyl-[ACP] = a (2E)-enoyl-[ACP] + H2O</text>
        <dbReference type="Rhea" id="RHEA:13097"/>
        <dbReference type="Rhea" id="RHEA-COMP:9925"/>
        <dbReference type="Rhea" id="RHEA-COMP:9945"/>
        <dbReference type="ChEBI" id="CHEBI:15377"/>
        <dbReference type="ChEBI" id="CHEBI:78784"/>
        <dbReference type="ChEBI" id="CHEBI:78827"/>
        <dbReference type="EC" id="4.2.1.59"/>
    </reaction>
</comment>
<dbReference type="EMBL" id="BSNF01000008">
    <property type="protein sequence ID" value="GLQ07207.1"/>
    <property type="molecule type" value="Genomic_DNA"/>
</dbReference>
<dbReference type="InterPro" id="IPR010084">
    <property type="entry name" value="FabZ"/>
</dbReference>
<protein>
    <recommendedName>
        <fullName evidence="9">3-hydroxyacyl-[acyl-carrier-protein] dehydratase FabZ</fullName>
        <ecNumber evidence="9">4.2.1.59</ecNumber>
    </recommendedName>
    <alternativeName>
        <fullName evidence="9">(3R)-hydroxymyristoyl-[acyl-carrier-protein] dehydratase</fullName>
        <shortName evidence="9">(3R)-hydroxymyristoyl-ACP dehydrase</shortName>
    </alternativeName>
    <alternativeName>
        <fullName evidence="9">Beta-hydroxyacyl-ACP dehydratase</fullName>
    </alternativeName>
</protein>
<keyword evidence="3 9" id="KW-0963">Cytoplasm</keyword>
<evidence type="ECO:0000256" key="9">
    <source>
        <dbReference type="HAMAP-Rule" id="MF_00406"/>
    </source>
</evidence>
<comment type="subcellular location">
    <subcellularLocation>
        <location evidence="1 9">Cytoplasm</location>
    </subcellularLocation>
</comment>
<keyword evidence="5 9" id="KW-0441">Lipid A biosynthesis</keyword>
<evidence type="ECO:0000313" key="11">
    <source>
        <dbReference type="Proteomes" id="UP001161409"/>
    </source>
</evidence>
<dbReference type="Pfam" id="PF07977">
    <property type="entry name" value="FabA"/>
    <property type="match status" value="1"/>
</dbReference>
<dbReference type="InterPro" id="IPR013114">
    <property type="entry name" value="FabA_FabZ"/>
</dbReference>
<dbReference type="NCBIfam" id="NF000582">
    <property type="entry name" value="PRK00006.1"/>
    <property type="match status" value="1"/>
</dbReference>
<evidence type="ECO:0000313" key="10">
    <source>
        <dbReference type="EMBL" id="GLQ07207.1"/>
    </source>
</evidence>
<evidence type="ECO:0000256" key="4">
    <source>
        <dbReference type="ARBA" id="ARBA00022516"/>
    </source>
</evidence>
<dbReference type="RefSeq" id="WP_169561267.1">
    <property type="nucleotide sequence ID" value="NZ_BSNF01000008.1"/>
</dbReference>
<dbReference type="HAMAP" id="MF_00406">
    <property type="entry name" value="FabZ"/>
    <property type="match status" value="1"/>
</dbReference>
<dbReference type="Gene3D" id="3.10.129.10">
    <property type="entry name" value="Hotdog Thioesterase"/>
    <property type="match status" value="1"/>
</dbReference>